<evidence type="ECO:0000313" key="2">
    <source>
        <dbReference type="EMBL" id="VEL17791.1"/>
    </source>
</evidence>
<accession>A0A448WQS7</accession>
<comment type="caution">
    <text evidence="2">The sequence shown here is derived from an EMBL/GenBank/DDBJ whole genome shotgun (WGS) entry which is preliminary data.</text>
</comment>
<sequence>MKQLLGYRSAERDIRIAGTSSLQQSVHSFWPWPSRLTRLKNGFLPLAPPNAAPPLPRPLASRRPLLSPSSRPPPSSSPETGRDKSRE</sequence>
<evidence type="ECO:0000256" key="1">
    <source>
        <dbReference type="SAM" id="MobiDB-lite"/>
    </source>
</evidence>
<protein>
    <submittedName>
        <fullName evidence="2">Uncharacterized protein</fullName>
    </submittedName>
</protein>
<dbReference type="EMBL" id="CAAALY010034164">
    <property type="protein sequence ID" value="VEL17791.1"/>
    <property type="molecule type" value="Genomic_DNA"/>
</dbReference>
<dbReference type="Proteomes" id="UP000784294">
    <property type="component" value="Unassembled WGS sequence"/>
</dbReference>
<reference evidence="2" key="1">
    <citation type="submission" date="2018-11" db="EMBL/GenBank/DDBJ databases">
        <authorList>
            <consortium name="Pathogen Informatics"/>
        </authorList>
    </citation>
    <scope>NUCLEOTIDE SEQUENCE</scope>
</reference>
<organism evidence="2 3">
    <name type="scientific">Protopolystoma xenopodis</name>
    <dbReference type="NCBI Taxonomy" id="117903"/>
    <lineage>
        <taxon>Eukaryota</taxon>
        <taxon>Metazoa</taxon>
        <taxon>Spiralia</taxon>
        <taxon>Lophotrochozoa</taxon>
        <taxon>Platyhelminthes</taxon>
        <taxon>Monogenea</taxon>
        <taxon>Polyopisthocotylea</taxon>
        <taxon>Polystomatidea</taxon>
        <taxon>Polystomatidae</taxon>
        <taxon>Protopolystoma</taxon>
    </lineage>
</organism>
<keyword evidence="3" id="KW-1185">Reference proteome</keyword>
<gene>
    <name evidence="2" type="ORF">PXEA_LOCUS11231</name>
</gene>
<dbReference type="AlphaFoldDB" id="A0A448WQS7"/>
<feature type="region of interest" description="Disordered" evidence="1">
    <location>
        <begin position="42"/>
        <end position="87"/>
    </location>
</feature>
<feature type="compositionally biased region" description="Pro residues" evidence="1">
    <location>
        <begin position="46"/>
        <end position="57"/>
    </location>
</feature>
<feature type="compositionally biased region" description="Low complexity" evidence="1">
    <location>
        <begin position="58"/>
        <end position="69"/>
    </location>
</feature>
<evidence type="ECO:0000313" key="3">
    <source>
        <dbReference type="Proteomes" id="UP000784294"/>
    </source>
</evidence>
<name>A0A448WQS7_9PLAT</name>
<proteinExistence type="predicted"/>